<keyword evidence="15" id="KW-1185">Reference proteome</keyword>
<dbReference type="Pfam" id="PF05134">
    <property type="entry name" value="T2SSL"/>
    <property type="match status" value="1"/>
</dbReference>
<evidence type="ECO:0000256" key="3">
    <source>
        <dbReference type="ARBA" id="ARBA00022448"/>
    </source>
</evidence>
<dbReference type="PIRSF" id="PIRSF015761">
    <property type="entry name" value="Protein_L"/>
    <property type="match status" value="1"/>
</dbReference>
<dbReference type="InterPro" id="IPR024230">
    <property type="entry name" value="GspL_cyto_dom"/>
</dbReference>
<reference evidence="14 15" key="1">
    <citation type="submission" date="2017-11" db="EMBL/GenBank/DDBJ databases">
        <title>Genome sequencing of a diverse group of Pseudomonas species.</title>
        <authorList>
            <person name="Loper J."/>
        </authorList>
    </citation>
    <scope>NUCLEOTIDE SEQUENCE [LARGE SCALE GENOMIC DNA]</scope>
    <source>
        <strain evidence="14 15">LMG 25716</strain>
    </source>
</reference>
<evidence type="ECO:0000259" key="13">
    <source>
        <dbReference type="Pfam" id="PF12693"/>
    </source>
</evidence>
<evidence type="ECO:0000256" key="2">
    <source>
        <dbReference type="ARBA" id="ARBA00005318"/>
    </source>
</evidence>
<keyword evidence="6 11" id="KW-0812">Transmembrane</keyword>
<gene>
    <name evidence="14" type="ORF">ATI02_2659</name>
</gene>
<dbReference type="SUPFAM" id="SSF53067">
    <property type="entry name" value="Actin-like ATPase domain"/>
    <property type="match status" value="1"/>
</dbReference>
<keyword evidence="7 10" id="KW-0653">Protein transport</keyword>
<sequence>MKTWLYLTAEGLPKASPDWPCCFWRDDEAPNLMPLANAATVLAGASVMLILPMEVCSWWLTDAWPNRRRPSVQALTYAIEDQLAQELDSVHVAVGRSDATRRYPLLVIDRQWLETLLVLLKSLGIEPASCYVDADLLPDDQPCGAWWFGRWIVGGTQQARLALTDQGRETLKENPASPVHWLNTPGSALTALSTVLARQSRHAIDLRQGEYAQSQRRLPWSLVGVAVGLTFLMLWGFTQARSHFLEQQAGLLYADSVERFRAIYPQETRIVDLAAQLRALQSQGDTNQQTRLARLHSLAEQVIGGSSVEVQRIEYRAGEGWKVQLTANSFAELEQLRERGRQSGMPIKLGSASKDQNRVRAILTLEESS</sequence>
<keyword evidence="4" id="KW-1003">Cell membrane</keyword>
<comment type="subcellular location">
    <subcellularLocation>
        <location evidence="1">Cell inner membrane</location>
        <topology evidence="1">Single-pass membrane protein</topology>
    </subcellularLocation>
</comment>
<evidence type="ECO:0000256" key="7">
    <source>
        <dbReference type="ARBA" id="ARBA00022927"/>
    </source>
</evidence>
<keyword evidence="9 11" id="KW-0472">Membrane</keyword>
<dbReference type="RefSeq" id="WP_100846496.1">
    <property type="nucleotide sequence ID" value="NZ_PHHE01000001.1"/>
</dbReference>
<dbReference type="EMBL" id="PHHE01000001">
    <property type="protein sequence ID" value="PKA69792.1"/>
    <property type="molecule type" value="Genomic_DNA"/>
</dbReference>
<proteinExistence type="inferred from homology"/>
<evidence type="ECO:0000256" key="11">
    <source>
        <dbReference type="SAM" id="Phobius"/>
    </source>
</evidence>
<dbReference type="Gene3D" id="3.30.420.380">
    <property type="match status" value="1"/>
</dbReference>
<dbReference type="Pfam" id="PF12693">
    <property type="entry name" value="GspL_C"/>
    <property type="match status" value="1"/>
</dbReference>
<dbReference type="InterPro" id="IPR025691">
    <property type="entry name" value="GspL_pp_dom"/>
</dbReference>
<evidence type="ECO:0000256" key="1">
    <source>
        <dbReference type="ARBA" id="ARBA00004377"/>
    </source>
</evidence>
<comment type="similarity">
    <text evidence="2 10">Belongs to the GSP L family.</text>
</comment>
<comment type="caution">
    <text evidence="14">The sequence shown here is derived from an EMBL/GenBank/DDBJ whole genome shotgun (WGS) entry which is preliminary data.</text>
</comment>
<evidence type="ECO:0000256" key="10">
    <source>
        <dbReference type="PIRNR" id="PIRNR015761"/>
    </source>
</evidence>
<evidence type="ECO:0000313" key="14">
    <source>
        <dbReference type="EMBL" id="PKA69792.1"/>
    </source>
</evidence>
<feature type="transmembrane region" description="Helical" evidence="11">
    <location>
        <begin position="35"/>
        <end position="60"/>
    </location>
</feature>
<keyword evidence="3 10" id="KW-0813">Transport</keyword>
<dbReference type="Gene3D" id="3.30.1360.100">
    <property type="entry name" value="General secretion pathway protein M, EpsM"/>
    <property type="match status" value="1"/>
</dbReference>
<keyword evidence="8 11" id="KW-1133">Transmembrane helix</keyword>
<name>A0ABX4PZ40_9PSED</name>
<keyword evidence="5" id="KW-0997">Cell inner membrane</keyword>
<feature type="transmembrane region" description="Helical" evidence="11">
    <location>
        <begin position="218"/>
        <end position="237"/>
    </location>
</feature>
<evidence type="ECO:0000256" key="4">
    <source>
        <dbReference type="ARBA" id="ARBA00022475"/>
    </source>
</evidence>
<dbReference type="InterPro" id="IPR043129">
    <property type="entry name" value="ATPase_NBD"/>
</dbReference>
<comment type="function">
    <text evidence="10">Inner membrane component of the type II secretion system required for the energy-dependent secretion of extracellular factors such as proteases and toxins from the periplasm.</text>
</comment>
<dbReference type="Proteomes" id="UP000232455">
    <property type="component" value="Unassembled WGS sequence"/>
</dbReference>
<evidence type="ECO:0000259" key="12">
    <source>
        <dbReference type="Pfam" id="PF05134"/>
    </source>
</evidence>
<accession>A0ABX4PZ40</accession>
<evidence type="ECO:0000256" key="5">
    <source>
        <dbReference type="ARBA" id="ARBA00022519"/>
    </source>
</evidence>
<evidence type="ECO:0000256" key="8">
    <source>
        <dbReference type="ARBA" id="ARBA00022989"/>
    </source>
</evidence>
<protein>
    <recommendedName>
        <fullName evidence="10">Type II secretion system protein L</fullName>
        <shortName evidence="10">T2SS protein L</shortName>
    </recommendedName>
</protein>
<evidence type="ECO:0000256" key="6">
    <source>
        <dbReference type="ARBA" id="ARBA00022692"/>
    </source>
</evidence>
<feature type="domain" description="GspL cytoplasmic actin-ATPase-like" evidence="12">
    <location>
        <begin position="65"/>
        <end position="212"/>
    </location>
</feature>
<dbReference type="InterPro" id="IPR007812">
    <property type="entry name" value="T2SS_protein-GspL"/>
</dbReference>
<evidence type="ECO:0000256" key="9">
    <source>
        <dbReference type="ARBA" id="ARBA00023136"/>
    </source>
</evidence>
<evidence type="ECO:0000313" key="15">
    <source>
        <dbReference type="Proteomes" id="UP000232455"/>
    </source>
</evidence>
<feature type="domain" description="GspL periplasmic" evidence="13">
    <location>
        <begin position="217"/>
        <end position="367"/>
    </location>
</feature>
<organism evidence="14 15">
    <name type="scientific">Pseudomonas baetica</name>
    <dbReference type="NCBI Taxonomy" id="674054"/>
    <lineage>
        <taxon>Bacteria</taxon>
        <taxon>Pseudomonadati</taxon>
        <taxon>Pseudomonadota</taxon>
        <taxon>Gammaproteobacteria</taxon>
        <taxon>Pseudomonadales</taxon>
        <taxon>Pseudomonadaceae</taxon>
        <taxon>Pseudomonas</taxon>
    </lineage>
</organism>
<dbReference type="NCBIfam" id="TIGR01709">
    <property type="entry name" value="typeII_sec_gspL"/>
    <property type="match status" value="1"/>
</dbReference>